<reference evidence="4" key="1">
    <citation type="journal article" date="2019" name="Int. J. Syst. Evol. Microbiol.">
        <title>The Global Catalogue of Microorganisms (GCM) 10K type strain sequencing project: providing services to taxonomists for standard genome sequencing and annotation.</title>
        <authorList>
            <consortium name="The Broad Institute Genomics Platform"/>
            <consortium name="The Broad Institute Genome Sequencing Center for Infectious Disease"/>
            <person name="Wu L."/>
            <person name="Ma J."/>
        </authorList>
    </citation>
    <scope>NUCLEOTIDE SEQUENCE [LARGE SCALE GENOMIC DNA]</scope>
    <source>
        <strain evidence="4">JCM 17326</strain>
    </source>
</reference>
<accession>A0ABP6YRM4</accession>
<evidence type="ECO:0000313" key="3">
    <source>
        <dbReference type="EMBL" id="GAA3588490.1"/>
    </source>
</evidence>
<evidence type="ECO:0000256" key="1">
    <source>
        <dbReference type="SAM" id="MobiDB-lite"/>
    </source>
</evidence>
<dbReference type="Proteomes" id="UP001500630">
    <property type="component" value="Unassembled WGS sequence"/>
</dbReference>
<feature type="region of interest" description="Disordered" evidence="1">
    <location>
        <begin position="1"/>
        <end position="20"/>
    </location>
</feature>
<keyword evidence="4" id="KW-1185">Reference proteome</keyword>
<evidence type="ECO:0000313" key="4">
    <source>
        <dbReference type="Proteomes" id="UP001500630"/>
    </source>
</evidence>
<evidence type="ECO:0000259" key="2">
    <source>
        <dbReference type="Pfam" id="PF17648"/>
    </source>
</evidence>
<sequence length="120" mass="12825">MPGSMVGMASPQSASLERRASSLGQAVRHLQSWPSLTLIPTAAGAVFTSDGHEIVRLTGRSTARLHLTGPVIERLENALNACTHLDPESERGWVAISVETPLDLELFLALVSVAIKANDR</sequence>
<dbReference type="InterPro" id="IPR040841">
    <property type="entry name" value="Luciferase_dom"/>
</dbReference>
<name>A0ABP6YRM4_9ACTN</name>
<feature type="domain" description="Luciferase" evidence="2">
    <location>
        <begin position="51"/>
        <end position="114"/>
    </location>
</feature>
<gene>
    <name evidence="3" type="ORF">GCM10022419_083510</name>
</gene>
<proteinExistence type="predicted"/>
<comment type="caution">
    <text evidence="3">The sequence shown here is derived from an EMBL/GenBank/DDBJ whole genome shotgun (WGS) entry which is preliminary data.</text>
</comment>
<protein>
    <recommendedName>
        <fullName evidence="2">Luciferase domain-containing protein</fullName>
    </recommendedName>
</protein>
<dbReference type="EMBL" id="BAABDQ010000024">
    <property type="protein sequence ID" value="GAA3588490.1"/>
    <property type="molecule type" value="Genomic_DNA"/>
</dbReference>
<organism evidence="3 4">
    <name type="scientific">Nonomuraea rosea</name>
    <dbReference type="NCBI Taxonomy" id="638574"/>
    <lineage>
        <taxon>Bacteria</taxon>
        <taxon>Bacillati</taxon>
        <taxon>Actinomycetota</taxon>
        <taxon>Actinomycetes</taxon>
        <taxon>Streptosporangiales</taxon>
        <taxon>Streptosporangiaceae</taxon>
        <taxon>Nonomuraea</taxon>
    </lineage>
</organism>
<dbReference type="Pfam" id="PF17648">
    <property type="entry name" value="Luciferase"/>
    <property type="match status" value="1"/>
</dbReference>